<proteinExistence type="inferred from homology"/>
<evidence type="ECO:0000256" key="7">
    <source>
        <dbReference type="ARBA" id="ARBA00022989"/>
    </source>
</evidence>
<keyword evidence="6 11" id="KW-0256">Endoplasmic reticulum</keyword>
<evidence type="ECO:0000256" key="10">
    <source>
        <dbReference type="ARBA" id="ARBA00023315"/>
    </source>
</evidence>
<evidence type="ECO:0000256" key="4">
    <source>
        <dbReference type="ARBA" id="ARBA00022679"/>
    </source>
</evidence>
<keyword evidence="3" id="KW-0444">Lipid biosynthesis</keyword>
<evidence type="ECO:0000256" key="1">
    <source>
        <dbReference type="ARBA" id="ARBA00004477"/>
    </source>
</evidence>
<evidence type="ECO:0000313" key="13">
    <source>
        <dbReference type="Proteomes" id="UP001303046"/>
    </source>
</evidence>
<evidence type="ECO:0000313" key="12">
    <source>
        <dbReference type="EMBL" id="KAK6728266.1"/>
    </source>
</evidence>
<evidence type="ECO:0000256" key="6">
    <source>
        <dbReference type="ARBA" id="ARBA00022824"/>
    </source>
</evidence>
<comment type="subcellular location">
    <subcellularLocation>
        <location evidence="1 11">Endoplasmic reticulum membrane</location>
        <topology evidence="1 11">Multi-pass membrane protein</topology>
    </subcellularLocation>
</comment>
<protein>
    <recommendedName>
        <fullName evidence="11">Acyltransferase</fullName>
        <ecNumber evidence="11">2.3.1.-</ecNumber>
    </recommendedName>
</protein>
<comment type="caution">
    <text evidence="11">Lacks conserved residue(s) required for the propagation of feature annotation.</text>
</comment>
<reference evidence="12 13" key="1">
    <citation type="submission" date="2023-08" db="EMBL/GenBank/DDBJ databases">
        <title>A Necator americanus chromosomal reference genome.</title>
        <authorList>
            <person name="Ilik V."/>
            <person name="Petrzelkova K.J."/>
            <person name="Pardy F."/>
            <person name="Fuh T."/>
            <person name="Niatou-Singa F.S."/>
            <person name="Gouil Q."/>
            <person name="Baker L."/>
            <person name="Ritchie M.E."/>
            <person name="Jex A.R."/>
            <person name="Gazzola D."/>
            <person name="Li H."/>
            <person name="Toshio Fujiwara R."/>
            <person name="Zhan B."/>
            <person name="Aroian R.V."/>
            <person name="Pafco B."/>
            <person name="Schwarz E.M."/>
        </authorList>
    </citation>
    <scope>NUCLEOTIDE SEQUENCE [LARGE SCALE GENOMIC DNA]</scope>
    <source>
        <strain evidence="12 13">Aroian</strain>
        <tissue evidence="12">Whole animal</tissue>
    </source>
</reference>
<keyword evidence="13" id="KW-1185">Reference proteome</keyword>
<sequence length="436" mass="49786">MAGPVVFNFAIDNIMRGPVDQCPADIVLALSGRPADRLVQRVLRNFRVHAGISHLAENGCSGLRIWNSDKWIDSVQALAEDREGLAELCSRMAHRRCGTTMLGIDFSPMTEPWEKRKLVIGVVYHFFVTYSMAIFGFMLPFILLFTFQWHILLLYGIWYYYDRDSPKKGAYPSEWVQRWTVHKWFAEYFPVKLHKTVDLSPSHNYLIGCHPHGIIAMAVFANFATNGTDKNHKFPGIRFSVCTLTSNFKTMIRRELLLLMGMIDASKESIEYVLNSPETGRAVVIVIGGAEEALDAHPGYHMLTLKSRKGFIKEAVKTGAYLVPVYSFGENEVFEQVENPKGSAVRRFQSWVKRFGGYSLPFFHGRGIFQLTFGYLPFRRPIDTVVGAPIPVERTVNPSQQQIDELHQIYIEKLDELFEKHKQRFGVPAETKLVIQ</sequence>
<evidence type="ECO:0000256" key="8">
    <source>
        <dbReference type="ARBA" id="ARBA00023098"/>
    </source>
</evidence>
<evidence type="ECO:0000256" key="9">
    <source>
        <dbReference type="ARBA" id="ARBA00023136"/>
    </source>
</evidence>
<evidence type="ECO:0000256" key="3">
    <source>
        <dbReference type="ARBA" id="ARBA00022516"/>
    </source>
</evidence>
<feature type="transmembrane region" description="Helical" evidence="11">
    <location>
        <begin position="118"/>
        <end position="135"/>
    </location>
</feature>
<keyword evidence="8" id="KW-0443">Lipid metabolism</keyword>
<comment type="caution">
    <text evidence="12">The sequence shown here is derived from an EMBL/GenBank/DDBJ whole genome shotgun (WGS) entry which is preliminary data.</text>
</comment>
<accession>A0ABR1BR61</accession>
<keyword evidence="5 11" id="KW-0812">Transmembrane</keyword>
<dbReference type="InterPro" id="IPR007130">
    <property type="entry name" value="DAGAT"/>
</dbReference>
<dbReference type="PANTHER" id="PTHR12317:SF6">
    <property type="entry name" value="ACYLTRANSFERASE"/>
    <property type="match status" value="1"/>
</dbReference>
<keyword evidence="10" id="KW-0012">Acyltransferase</keyword>
<gene>
    <name evidence="12" type="primary">Necator_chrI.g1857</name>
    <name evidence="12" type="ORF">RB195_005731</name>
</gene>
<keyword evidence="9 11" id="KW-0472">Membrane</keyword>
<comment type="similarity">
    <text evidence="2 11">Belongs to the diacylglycerol acyltransferase family.</text>
</comment>
<keyword evidence="4 11" id="KW-0808">Transferase</keyword>
<dbReference type="Proteomes" id="UP001303046">
    <property type="component" value="Unassembled WGS sequence"/>
</dbReference>
<name>A0ABR1BR61_NECAM</name>
<keyword evidence="7 11" id="KW-1133">Transmembrane helix</keyword>
<organism evidence="12 13">
    <name type="scientific">Necator americanus</name>
    <name type="common">Human hookworm</name>
    <dbReference type="NCBI Taxonomy" id="51031"/>
    <lineage>
        <taxon>Eukaryota</taxon>
        <taxon>Metazoa</taxon>
        <taxon>Ecdysozoa</taxon>
        <taxon>Nematoda</taxon>
        <taxon>Chromadorea</taxon>
        <taxon>Rhabditida</taxon>
        <taxon>Rhabditina</taxon>
        <taxon>Rhabditomorpha</taxon>
        <taxon>Strongyloidea</taxon>
        <taxon>Ancylostomatidae</taxon>
        <taxon>Bunostominae</taxon>
        <taxon>Necator</taxon>
    </lineage>
</organism>
<evidence type="ECO:0000256" key="2">
    <source>
        <dbReference type="ARBA" id="ARBA00005420"/>
    </source>
</evidence>
<dbReference type="Pfam" id="PF03982">
    <property type="entry name" value="DAGAT"/>
    <property type="match status" value="1"/>
</dbReference>
<evidence type="ECO:0000256" key="11">
    <source>
        <dbReference type="RuleBase" id="RU367023"/>
    </source>
</evidence>
<dbReference type="EMBL" id="JAVFWL010000001">
    <property type="protein sequence ID" value="KAK6728266.1"/>
    <property type="molecule type" value="Genomic_DNA"/>
</dbReference>
<dbReference type="PANTHER" id="PTHR12317">
    <property type="entry name" value="DIACYLGLYCEROL O-ACYLTRANSFERASE"/>
    <property type="match status" value="1"/>
</dbReference>
<dbReference type="CDD" id="cd07987">
    <property type="entry name" value="LPLAT_MGAT-like"/>
    <property type="match status" value="1"/>
</dbReference>
<evidence type="ECO:0000256" key="5">
    <source>
        <dbReference type="ARBA" id="ARBA00022692"/>
    </source>
</evidence>
<dbReference type="EC" id="2.3.1.-" evidence="11"/>